<keyword evidence="3" id="KW-1185">Reference proteome</keyword>
<keyword evidence="1" id="KW-1133">Transmembrane helix</keyword>
<sequence>MHKARRIFIILLFFALIGLFAFGYYYKSQEGQEILGNKLIGFALAGGFFVLMPLFIYHRWKDKNIHDYMLTKENILKMKEYNDSKER</sequence>
<dbReference type="RefSeq" id="WP_089369860.1">
    <property type="nucleotide sequence ID" value="NZ_BMEP01000002.1"/>
</dbReference>
<organism evidence="2 3">
    <name type="scientific">Dokdonia pacifica</name>
    <dbReference type="NCBI Taxonomy" id="1627892"/>
    <lineage>
        <taxon>Bacteria</taxon>
        <taxon>Pseudomonadati</taxon>
        <taxon>Bacteroidota</taxon>
        <taxon>Flavobacteriia</taxon>
        <taxon>Flavobacteriales</taxon>
        <taxon>Flavobacteriaceae</taxon>
        <taxon>Dokdonia</taxon>
    </lineage>
</organism>
<feature type="transmembrane region" description="Helical" evidence="1">
    <location>
        <begin position="38"/>
        <end position="57"/>
    </location>
</feature>
<reference evidence="2 3" key="1">
    <citation type="submission" date="2017-06" db="EMBL/GenBank/DDBJ databases">
        <authorList>
            <person name="Kim H.J."/>
            <person name="Triplett B.A."/>
        </authorList>
    </citation>
    <scope>NUCLEOTIDE SEQUENCE [LARGE SCALE GENOMIC DNA]</scope>
    <source>
        <strain evidence="2 3">DSM 25597</strain>
    </source>
</reference>
<accession>A0A238W1B4</accession>
<protein>
    <submittedName>
        <fullName evidence="2">Uncharacterized protein</fullName>
    </submittedName>
</protein>
<evidence type="ECO:0000313" key="3">
    <source>
        <dbReference type="Proteomes" id="UP000198379"/>
    </source>
</evidence>
<gene>
    <name evidence="2" type="ORF">SAMN06265376_101524</name>
</gene>
<dbReference type="Proteomes" id="UP000198379">
    <property type="component" value="Unassembled WGS sequence"/>
</dbReference>
<dbReference type="EMBL" id="FZNY01000001">
    <property type="protein sequence ID" value="SNR39499.1"/>
    <property type="molecule type" value="Genomic_DNA"/>
</dbReference>
<keyword evidence="1" id="KW-0812">Transmembrane</keyword>
<feature type="transmembrane region" description="Helical" evidence="1">
    <location>
        <begin position="7"/>
        <end position="26"/>
    </location>
</feature>
<keyword evidence="1" id="KW-0472">Membrane</keyword>
<evidence type="ECO:0000256" key="1">
    <source>
        <dbReference type="SAM" id="Phobius"/>
    </source>
</evidence>
<dbReference type="AlphaFoldDB" id="A0A238W1B4"/>
<evidence type="ECO:0000313" key="2">
    <source>
        <dbReference type="EMBL" id="SNR39499.1"/>
    </source>
</evidence>
<name>A0A238W1B4_9FLAO</name>
<dbReference type="OrthoDB" id="1145018at2"/>
<proteinExistence type="predicted"/>